<dbReference type="PANTHER" id="PTHR43827:SF3">
    <property type="entry name" value="NADP-DEPENDENT OXIDOREDUCTASE DOMAIN-CONTAINING PROTEIN"/>
    <property type="match status" value="1"/>
</dbReference>
<name>A0ABW5WZ13_9STAP</name>
<dbReference type="InterPro" id="IPR023210">
    <property type="entry name" value="NADP_OxRdtase_dom"/>
</dbReference>
<dbReference type="Proteomes" id="UP001597519">
    <property type="component" value="Unassembled WGS sequence"/>
</dbReference>
<dbReference type="PIRSF" id="PIRSF000097">
    <property type="entry name" value="AKR"/>
    <property type="match status" value="1"/>
</dbReference>
<evidence type="ECO:0000313" key="5">
    <source>
        <dbReference type="EMBL" id="MFD2830634.1"/>
    </source>
</evidence>
<reference evidence="6" key="1">
    <citation type="journal article" date="2019" name="Int. J. Syst. Evol. Microbiol.">
        <title>The Global Catalogue of Microorganisms (GCM) 10K type strain sequencing project: providing services to taxonomists for standard genome sequencing and annotation.</title>
        <authorList>
            <consortium name="The Broad Institute Genomics Platform"/>
            <consortium name="The Broad Institute Genome Sequencing Center for Infectious Disease"/>
            <person name="Wu L."/>
            <person name="Ma J."/>
        </authorList>
    </citation>
    <scope>NUCLEOTIDE SEQUENCE [LARGE SCALE GENOMIC DNA]</scope>
    <source>
        <strain evidence="6">KCTC 33575</strain>
    </source>
</reference>
<comment type="caution">
    <text evidence="5">The sequence shown here is derived from an EMBL/GenBank/DDBJ whole genome shotgun (WGS) entry which is preliminary data.</text>
</comment>
<dbReference type="RefSeq" id="WP_377773854.1">
    <property type="nucleotide sequence ID" value="NZ_JBHUOQ010000003.1"/>
</dbReference>
<dbReference type="InterPro" id="IPR020471">
    <property type="entry name" value="AKR"/>
</dbReference>
<dbReference type="InterPro" id="IPR036812">
    <property type="entry name" value="NAD(P)_OxRdtase_dom_sf"/>
</dbReference>
<feature type="domain" description="NADP-dependent oxidoreductase" evidence="4">
    <location>
        <begin position="24"/>
        <end position="261"/>
    </location>
</feature>
<evidence type="ECO:0000313" key="6">
    <source>
        <dbReference type="Proteomes" id="UP001597519"/>
    </source>
</evidence>
<dbReference type="Pfam" id="PF00248">
    <property type="entry name" value="Aldo_ket_red"/>
    <property type="match status" value="1"/>
</dbReference>
<dbReference type="PROSITE" id="PS00798">
    <property type="entry name" value="ALDOKETO_REDUCTASE_1"/>
    <property type="match status" value="1"/>
</dbReference>
<dbReference type="Gene3D" id="3.20.20.100">
    <property type="entry name" value="NADP-dependent oxidoreductase domain"/>
    <property type="match status" value="1"/>
</dbReference>
<evidence type="ECO:0000256" key="2">
    <source>
        <dbReference type="ARBA" id="ARBA00022857"/>
    </source>
</evidence>
<proteinExistence type="inferred from homology"/>
<dbReference type="PRINTS" id="PR00069">
    <property type="entry name" value="ALDKETRDTASE"/>
</dbReference>
<gene>
    <name evidence="5" type="ORF">ACFSX4_09180</name>
</gene>
<dbReference type="PROSITE" id="PS00063">
    <property type="entry name" value="ALDOKETO_REDUCTASE_3"/>
    <property type="match status" value="1"/>
</dbReference>
<sequence length="280" mass="31727">MVHSIKDTYTLSNGVEIPVMGLGVYKNTDQEELKGAIETALQAGYRHIDTAAVYNNEAGVGRAVKESGILREELFITTKVWNTDQGYEETLAAFERSLEALGLEYVDLYLVHWPMPGTYTDTYRALETLYDSGKVRAIGVSNFHEHHLETLFKECRIKPVLNQVEYHPHLPQKALKEFCGRHDILLEAWAPLKRGGLFDHPVIVGAAEKYGKSPAQIILRWDIQNGVSTIPKSVTPERIKENADIFDFELTNEEMQQMDTLENGERMGKNPDEVTLESFE</sequence>
<keyword evidence="6" id="KW-1185">Reference proteome</keyword>
<keyword evidence="3" id="KW-0560">Oxidoreductase</keyword>
<evidence type="ECO:0000259" key="4">
    <source>
        <dbReference type="Pfam" id="PF00248"/>
    </source>
</evidence>
<dbReference type="PANTHER" id="PTHR43827">
    <property type="entry name" value="2,5-DIKETO-D-GLUCONIC ACID REDUCTASE"/>
    <property type="match status" value="1"/>
</dbReference>
<evidence type="ECO:0000256" key="1">
    <source>
        <dbReference type="ARBA" id="ARBA00007905"/>
    </source>
</evidence>
<organism evidence="5 6">
    <name type="scientific">Corticicoccus populi</name>
    <dbReference type="NCBI Taxonomy" id="1812821"/>
    <lineage>
        <taxon>Bacteria</taxon>
        <taxon>Bacillati</taxon>
        <taxon>Bacillota</taxon>
        <taxon>Bacilli</taxon>
        <taxon>Bacillales</taxon>
        <taxon>Staphylococcaceae</taxon>
        <taxon>Corticicoccus</taxon>
    </lineage>
</organism>
<dbReference type="InterPro" id="IPR018170">
    <property type="entry name" value="Aldo/ket_reductase_CS"/>
</dbReference>
<dbReference type="EMBL" id="JBHUOQ010000003">
    <property type="protein sequence ID" value="MFD2830634.1"/>
    <property type="molecule type" value="Genomic_DNA"/>
</dbReference>
<protein>
    <submittedName>
        <fullName evidence="5">Aldo/keto reductase</fullName>
    </submittedName>
</protein>
<accession>A0ABW5WZ13</accession>
<keyword evidence="2" id="KW-0521">NADP</keyword>
<evidence type="ECO:0000256" key="3">
    <source>
        <dbReference type="ARBA" id="ARBA00023002"/>
    </source>
</evidence>
<dbReference type="SUPFAM" id="SSF51430">
    <property type="entry name" value="NAD(P)-linked oxidoreductase"/>
    <property type="match status" value="1"/>
</dbReference>
<comment type="similarity">
    <text evidence="1">Belongs to the aldo/keto reductase family.</text>
</comment>
<dbReference type="PROSITE" id="PS00062">
    <property type="entry name" value="ALDOKETO_REDUCTASE_2"/>
    <property type="match status" value="1"/>
</dbReference>